<dbReference type="PANTHER" id="PTHR11360">
    <property type="entry name" value="MONOCARBOXYLATE TRANSPORTER"/>
    <property type="match status" value="1"/>
</dbReference>
<keyword evidence="4" id="KW-1133">Transmembrane helix</keyword>
<comment type="similarity">
    <text evidence="2">Belongs to the major facilitator superfamily. Monocarboxylate porter (TC 2.A.1.13) family.</text>
</comment>
<feature type="transmembrane region" description="Helical" evidence="4">
    <location>
        <begin position="338"/>
        <end position="361"/>
    </location>
</feature>
<keyword evidence="4" id="KW-0472">Membrane</keyword>
<feature type="transmembrane region" description="Helical" evidence="4">
    <location>
        <begin position="414"/>
        <end position="436"/>
    </location>
</feature>
<feature type="transmembrane region" description="Helical" evidence="4">
    <location>
        <begin position="82"/>
        <end position="104"/>
    </location>
</feature>
<feature type="transmembrane region" description="Helical" evidence="4">
    <location>
        <begin position="373"/>
        <end position="394"/>
    </location>
</feature>
<evidence type="ECO:0000256" key="1">
    <source>
        <dbReference type="ARBA" id="ARBA00004141"/>
    </source>
</evidence>
<dbReference type="GeneID" id="95979703"/>
<reference evidence="6 7" key="1">
    <citation type="submission" date="2024-07" db="EMBL/GenBank/DDBJ databases">
        <title>Draft sequence of the Neodothiora populina.</title>
        <authorList>
            <person name="Drown D.D."/>
            <person name="Schuette U.S."/>
            <person name="Buechlein A.B."/>
            <person name="Rusch D.R."/>
            <person name="Winton L.W."/>
            <person name="Adams G.A."/>
        </authorList>
    </citation>
    <scope>NUCLEOTIDE SEQUENCE [LARGE SCALE GENOMIC DNA]</scope>
    <source>
        <strain evidence="6 7">CPC 39397</strain>
    </source>
</reference>
<dbReference type="PROSITE" id="PS50850">
    <property type="entry name" value="MFS"/>
    <property type="match status" value="1"/>
</dbReference>
<dbReference type="InterPro" id="IPR036259">
    <property type="entry name" value="MFS_trans_sf"/>
</dbReference>
<dbReference type="Proteomes" id="UP001562354">
    <property type="component" value="Unassembled WGS sequence"/>
</dbReference>
<dbReference type="InterPro" id="IPR050327">
    <property type="entry name" value="Proton-linked_MCT"/>
</dbReference>
<dbReference type="EMBL" id="JBFMKM010000013">
    <property type="protein sequence ID" value="KAL1301816.1"/>
    <property type="molecule type" value="Genomic_DNA"/>
</dbReference>
<protein>
    <recommendedName>
        <fullName evidence="5">Major facilitator superfamily (MFS) profile domain-containing protein</fullName>
    </recommendedName>
</protein>
<feature type="transmembrane region" description="Helical" evidence="4">
    <location>
        <begin position="116"/>
        <end position="132"/>
    </location>
</feature>
<dbReference type="Gene3D" id="1.20.1250.20">
    <property type="entry name" value="MFS general substrate transporter like domains"/>
    <property type="match status" value="2"/>
</dbReference>
<name>A0ABR3P6Y2_9PEZI</name>
<proteinExistence type="inferred from homology"/>
<feature type="transmembrane region" description="Helical" evidence="4">
    <location>
        <begin position="41"/>
        <end position="62"/>
    </location>
</feature>
<keyword evidence="7" id="KW-1185">Reference proteome</keyword>
<comment type="caution">
    <text evidence="6">The sequence shown here is derived from an EMBL/GenBank/DDBJ whole genome shotgun (WGS) entry which is preliminary data.</text>
</comment>
<dbReference type="InterPro" id="IPR020846">
    <property type="entry name" value="MFS_dom"/>
</dbReference>
<dbReference type="Pfam" id="PF07690">
    <property type="entry name" value="MFS_1"/>
    <property type="match status" value="1"/>
</dbReference>
<feature type="transmembrane region" description="Helical" evidence="4">
    <location>
        <begin position="170"/>
        <end position="191"/>
    </location>
</feature>
<evidence type="ECO:0000256" key="3">
    <source>
        <dbReference type="SAM" id="MobiDB-lite"/>
    </source>
</evidence>
<sequence>MGPESIELETHAYDAESRDTSTEAEGQDTFSLPPADGGKDAWLFLTSAFVLEALVWGFPFSFGVFQTYYASHEPFMADGNGIAAIGTTATGMMYFLAPIVYAVLRMYPRYRRTSTMVGFVIMLGSFIAASFANTVTQLIGTQGVMYAFGGALCYFPTLAYLDEWFVQRKGIAFGVICAGGGAAGLAIPFVMEWVLNSYGFRTALRVWAIVVVVLTTPILYHNKGRLPVRPHTSSAPQRIEWRFVKTAPFWILQVASIVQGLGYFLPSIYITSYALSVGLTRTDGTLAVALINAATVIGAIVSGFLADKYHVTTAILVSCIGSVVAVFLFWSFAVYRSIFFIFAVLYGIFAGGFSSTWAGCAKPLRLSYPGTETGMVIAVFSAGKGIGSVISGPLSEALVAADSSKDKAAFAFGSGYGTLLIFTGVTAAFTGTTWCGRRFGFL</sequence>
<dbReference type="InterPro" id="IPR011701">
    <property type="entry name" value="MFS"/>
</dbReference>
<evidence type="ECO:0000256" key="4">
    <source>
        <dbReference type="SAM" id="Phobius"/>
    </source>
</evidence>
<feature type="domain" description="Major facilitator superfamily (MFS) profile" evidence="5">
    <location>
        <begin position="248"/>
        <end position="442"/>
    </location>
</feature>
<accession>A0ABR3P6Y2</accession>
<organism evidence="6 7">
    <name type="scientific">Neodothiora populina</name>
    <dbReference type="NCBI Taxonomy" id="2781224"/>
    <lineage>
        <taxon>Eukaryota</taxon>
        <taxon>Fungi</taxon>
        <taxon>Dikarya</taxon>
        <taxon>Ascomycota</taxon>
        <taxon>Pezizomycotina</taxon>
        <taxon>Dothideomycetes</taxon>
        <taxon>Dothideomycetidae</taxon>
        <taxon>Dothideales</taxon>
        <taxon>Dothioraceae</taxon>
        <taxon>Neodothiora</taxon>
    </lineage>
</organism>
<feature type="transmembrane region" description="Helical" evidence="4">
    <location>
        <begin position="285"/>
        <end position="306"/>
    </location>
</feature>
<dbReference type="SUPFAM" id="SSF103473">
    <property type="entry name" value="MFS general substrate transporter"/>
    <property type="match status" value="1"/>
</dbReference>
<evidence type="ECO:0000313" key="7">
    <source>
        <dbReference type="Proteomes" id="UP001562354"/>
    </source>
</evidence>
<feature type="region of interest" description="Disordered" evidence="3">
    <location>
        <begin position="1"/>
        <end position="29"/>
    </location>
</feature>
<dbReference type="RefSeq" id="XP_069198092.1">
    <property type="nucleotide sequence ID" value="XM_069345884.1"/>
</dbReference>
<evidence type="ECO:0000259" key="5">
    <source>
        <dbReference type="PROSITE" id="PS50850"/>
    </source>
</evidence>
<feature type="compositionally biased region" description="Basic and acidic residues" evidence="3">
    <location>
        <begin position="8"/>
        <end position="21"/>
    </location>
</feature>
<feature type="transmembrane region" description="Helical" evidence="4">
    <location>
        <begin position="313"/>
        <end position="332"/>
    </location>
</feature>
<feature type="transmembrane region" description="Helical" evidence="4">
    <location>
        <begin position="243"/>
        <end position="265"/>
    </location>
</feature>
<dbReference type="PANTHER" id="PTHR11360:SF287">
    <property type="entry name" value="MFS MONOCARBOXYLATE TRANSPORTER"/>
    <property type="match status" value="1"/>
</dbReference>
<keyword evidence="4" id="KW-0812">Transmembrane</keyword>
<gene>
    <name evidence="6" type="ORF">AAFC00_006004</name>
</gene>
<feature type="transmembrane region" description="Helical" evidence="4">
    <location>
        <begin position="203"/>
        <end position="222"/>
    </location>
</feature>
<evidence type="ECO:0000313" key="6">
    <source>
        <dbReference type="EMBL" id="KAL1301816.1"/>
    </source>
</evidence>
<comment type="subcellular location">
    <subcellularLocation>
        <location evidence="1">Membrane</location>
        <topology evidence="1">Multi-pass membrane protein</topology>
    </subcellularLocation>
</comment>
<feature type="transmembrane region" description="Helical" evidence="4">
    <location>
        <begin position="144"/>
        <end position="161"/>
    </location>
</feature>
<evidence type="ECO:0000256" key="2">
    <source>
        <dbReference type="ARBA" id="ARBA00006727"/>
    </source>
</evidence>